<accession>A0A2P2NTF8</accession>
<organism evidence="2">
    <name type="scientific">Rhizophora mucronata</name>
    <name type="common">Asiatic mangrove</name>
    <dbReference type="NCBI Taxonomy" id="61149"/>
    <lineage>
        <taxon>Eukaryota</taxon>
        <taxon>Viridiplantae</taxon>
        <taxon>Streptophyta</taxon>
        <taxon>Embryophyta</taxon>
        <taxon>Tracheophyta</taxon>
        <taxon>Spermatophyta</taxon>
        <taxon>Magnoliopsida</taxon>
        <taxon>eudicotyledons</taxon>
        <taxon>Gunneridae</taxon>
        <taxon>Pentapetalae</taxon>
        <taxon>rosids</taxon>
        <taxon>fabids</taxon>
        <taxon>Malpighiales</taxon>
        <taxon>Rhizophoraceae</taxon>
        <taxon>Rhizophora</taxon>
    </lineage>
</organism>
<feature type="region of interest" description="Disordered" evidence="1">
    <location>
        <begin position="1"/>
        <end position="25"/>
    </location>
</feature>
<name>A0A2P2NTF8_RHIMU</name>
<dbReference type="EMBL" id="GGEC01065302">
    <property type="protein sequence ID" value="MBX45786.1"/>
    <property type="molecule type" value="Transcribed_RNA"/>
</dbReference>
<reference evidence="2" key="1">
    <citation type="submission" date="2018-02" db="EMBL/GenBank/DDBJ databases">
        <title>Rhizophora mucronata_Transcriptome.</title>
        <authorList>
            <person name="Meera S.P."/>
            <person name="Sreeshan A."/>
            <person name="Augustine A."/>
        </authorList>
    </citation>
    <scope>NUCLEOTIDE SEQUENCE</scope>
    <source>
        <tissue evidence="2">Leaf</tissue>
    </source>
</reference>
<protein>
    <submittedName>
        <fullName evidence="2">Uncharacterized protein</fullName>
    </submittedName>
</protein>
<dbReference type="AlphaFoldDB" id="A0A2P2NTF8"/>
<proteinExistence type="predicted"/>
<evidence type="ECO:0000313" key="2">
    <source>
        <dbReference type="EMBL" id="MBX45786.1"/>
    </source>
</evidence>
<evidence type="ECO:0000256" key="1">
    <source>
        <dbReference type="SAM" id="MobiDB-lite"/>
    </source>
</evidence>
<sequence>MKKEPKKKKASWDLGKEQNTALPLF</sequence>